<dbReference type="Gene3D" id="1.10.150.170">
    <property type="entry name" value="Putative methyltransferase TM0872, insert domain"/>
    <property type="match status" value="1"/>
</dbReference>
<dbReference type="GO" id="GO:0005737">
    <property type="term" value="C:cytoplasm"/>
    <property type="evidence" value="ECO:0007669"/>
    <property type="project" value="UniProtKB-SubCell"/>
</dbReference>
<evidence type="ECO:0000256" key="3">
    <source>
        <dbReference type="ARBA" id="ARBA00022603"/>
    </source>
</evidence>
<keyword evidence="4 6" id="KW-0808">Transferase</keyword>
<protein>
    <recommendedName>
        <fullName evidence="6">Ribosomal RNA small subunit methyltransferase H</fullName>
        <ecNumber evidence="6">2.1.1.199</ecNumber>
    </recommendedName>
    <alternativeName>
        <fullName evidence="6">16S rRNA m(4)C1402 methyltransferase</fullName>
    </alternativeName>
    <alternativeName>
        <fullName evidence="6">rRNA (cytosine-N(4)-)-methyltransferase RsmH</fullName>
    </alternativeName>
</protein>
<comment type="subcellular location">
    <subcellularLocation>
        <location evidence="6">Cytoplasm</location>
    </subcellularLocation>
</comment>
<keyword evidence="3 6" id="KW-0489">Methyltransferase</keyword>
<comment type="catalytic activity">
    <reaction evidence="6">
        <text>cytidine(1402) in 16S rRNA + S-adenosyl-L-methionine = N(4)-methylcytidine(1402) in 16S rRNA + S-adenosyl-L-homocysteine + H(+)</text>
        <dbReference type="Rhea" id="RHEA:42928"/>
        <dbReference type="Rhea" id="RHEA-COMP:10286"/>
        <dbReference type="Rhea" id="RHEA-COMP:10287"/>
        <dbReference type="ChEBI" id="CHEBI:15378"/>
        <dbReference type="ChEBI" id="CHEBI:57856"/>
        <dbReference type="ChEBI" id="CHEBI:59789"/>
        <dbReference type="ChEBI" id="CHEBI:74506"/>
        <dbReference type="ChEBI" id="CHEBI:82748"/>
        <dbReference type="EC" id="2.1.1.199"/>
    </reaction>
</comment>
<dbReference type="SUPFAM" id="SSF81799">
    <property type="entry name" value="Putative methyltransferase TM0872, insert domain"/>
    <property type="match status" value="1"/>
</dbReference>
<sequence>MHQPVLVAEVLSWMAVRPGGRYIDATVGTGGHAAAILEASAPDGRLLGMDRDPEALALAEERLRPFAGRYVLWRGNYADLLERVEEGVWDGVLLDLGVSSLQLDRPERGFSFQADGPLDMRMDPGQGLTAADLVNGASEEELARWFAELGGEPRARAIARAVVRARPLRRTVELAELVSRVYGGRHGSRHPATRVFQALRMVVNDELGSLRRGLAAAWRALRSGGRLAVITFHSGEAREVKAFGREKVRPYECPGGVDVPELRRPRSPEGRWVTSGAVQVGEEEQRRNPRSRSAQLRVLEKL</sequence>
<dbReference type="PIRSF" id="PIRSF004486">
    <property type="entry name" value="MraW"/>
    <property type="match status" value="1"/>
</dbReference>
<reference evidence="8 9" key="1">
    <citation type="submission" date="2020-02" db="EMBL/GenBank/DDBJ databases">
        <title>Draft genome sequence of Limisphaera ngatamarikiensis NGM72.4T, a thermophilic Verrucomicrobia grouped in subdivision 3.</title>
        <authorList>
            <person name="Carere C.R."/>
            <person name="Steen J."/>
            <person name="Hugenholtz P."/>
            <person name="Stott M.B."/>
        </authorList>
    </citation>
    <scope>NUCLEOTIDE SEQUENCE [LARGE SCALE GENOMIC DNA]</scope>
    <source>
        <strain evidence="8 9">NGM72.4</strain>
    </source>
</reference>
<evidence type="ECO:0000256" key="1">
    <source>
        <dbReference type="ARBA" id="ARBA00010396"/>
    </source>
</evidence>
<evidence type="ECO:0000313" key="9">
    <source>
        <dbReference type="Proteomes" id="UP000477311"/>
    </source>
</evidence>
<feature type="compositionally biased region" description="Basic and acidic residues" evidence="7">
    <location>
        <begin position="260"/>
        <end position="269"/>
    </location>
</feature>
<evidence type="ECO:0000256" key="5">
    <source>
        <dbReference type="ARBA" id="ARBA00022691"/>
    </source>
</evidence>
<feature type="binding site" evidence="6">
    <location>
        <position position="77"/>
    </location>
    <ligand>
        <name>S-adenosyl-L-methionine</name>
        <dbReference type="ChEBI" id="CHEBI:59789"/>
    </ligand>
</feature>
<dbReference type="AlphaFoldDB" id="A0A6M1RVB0"/>
<feature type="binding site" evidence="6">
    <location>
        <position position="95"/>
    </location>
    <ligand>
        <name>S-adenosyl-L-methionine</name>
        <dbReference type="ChEBI" id="CHEBI:59789"/>
    </ligand>
</feature>
<keyword evidence="5 6" id="KW-0949">S-adenosyl-L-methionine</keyword>
<evidence type="ECO:0000256" key="6">
    <source>
        <dbReference type="HAMAP-Rule" id="MF_01007"/>
    </source>
</evidence>
<dbReference type="InterPro" id="IPR002903">
    <property type="entry name" value="RsmH"/>
</dbReference>
<dbReference type="EMBL" id="JAAKYA010000029">
    <property type="protein sequence ID" value="NGO38702.1"/>
    <property type="molecule type" value="Genomic_DNA"/>
</dbReference>
<organism evidence="8 9">
    <name type="scientific">Limisphaera ngatamarikiensis</name>
    <dbReference type="NCBI Taxonomy" id="1324935"/>
    <lineage>
        <taxon>Bacteria</taxon>
        <taxon>Pseudomonadati</taxon>
        <taxon>Verrucomicrobiota</taxon>
        <taxon>Verrucomicrobiia</taxon>
        <taxon>Limisphaerales</taxon>
        <taxon>Limisphaeraceae</taxon>
        <taxon>Limisphaera</taxon>
    </lineage>
</organism>
<feature type="region of interest" description="Disordered" evidence="7">
    <location>
        <begin position="259"/>
        <end position="302"/>
    </location>
</feature>
<evidence type="ECO:0000313" key="8">
    <source>
        <dbReference type="EMBL" id="NGO38702.1"/>
    </source>
</evidence>
<name>A0A6M1RVB0_9BACT</name>
<dbReference type="GO" id="GO:0070475">
    <property type="term" value="P:rRNA base methylation"/>
    <property type="evidence" value="ECO:0007669"/>
    <property type="project" value="UniProtKB-UniRule"/>
</dbReference>
<evidence type="ECO:0000256" key="4">
    <source>
        <dbReference type="ARBA" id="ARBA00022679"/>
    </source>
</evidence>
<feature type="binding site" evidence="6">
    <location>
        <begin position="30"/>
        <end position="32"/>
    </location>
    <ligand>
        <name>S-adenosyl-L-methionine</name>
        <dbReference type="ChEBI" id="CHEBI:59789"/>
    </ligand>
</feature>
<feature type="binding site" evidence="6">
    <location>
        <position position="50"/>
    </location>
    <ligand>
        <name>S-adenosyl-L-methionine</name>
        <dbReference type="ChEBI" id="CHEBI:59789"/>
    </ligand>
</feature>
<keyword evidence="2 6" id="KW-0698">rRNA processing</keyword>
<dbReference type="NCBIfam" id="TIGR00006">
    <property type="entry name" value="16S rRNA (cytosine(1402)-N(4))-methyltransferase RsmH"/>
    <property type="match status" value="1"/>
</dbReference>
<dbReference type="GO" id="GO:0071424">
    <property type="term" value="F:rRNA (cytosine-N4-)-methyltransferase activity"/>
    <property type="evidence" value="ECO:0007669"/>
    <property type="project" value="UniProtKB-UniRule"/>
</dbReference>
<feature type="binding site" evidence="6">
    <location>
        <position position="102"/>
    </location>
    <ligand>
        <name>S-adenosyl-L-methionine</name>
        <dbReference type="ChEBI" id="CHEBI:59789"/>
    </ligand>
</feature>
<dbReference type="HAMAP" id="MF_01007">
    <property type="entry name" value="16SrRNA_methyltr_H"/>
    <property type="match status" value="1"/>
</dbReference>
<evidence type="ECO:0000256" key="7">
    <source>
        <dbReference type="SAM" id="MobiDB-lite"/>
    </source>
</evidence>
<keyword evidence="9" id="KW-1185">Reference proteome</keyword>
<comment type="caution">
    <text evidence="8">The sequence shown here is derived from an EMBL/GenBank/DDBJ whole genome shotgun (WGS) entry which is preliminary data.</text>
</comment>
<accession>A0A6M1RVB0</accession>
<dbReference type="Proteomes" id="UP000477311">
    <property type="component" value="Unassembled WGS sequence"/>
</dbReference>
<evidence type="ECO:0000256" key="2">
    <source>
        <dbReference type="ARBA" id="ARBA00022552"/>
    </source>
</evidence>
<comment type="function">
    <text evidence="6">Specifically methylates the N4 position of cytidine in position 1402 (C1402) of 16S rRNA.</text>
</comment>
<gene>
    <name evidence="6 8" type="primary">rsmH</name>
    <name evidence="8" type="ORF">G4L39_04745</name>
</gene>
<dbReference type="EC" id="2.1.1.199" evidence="6"/>
<dbReference type="CDD" id="cd02440">
    <property type="entry name" value="AdoMet_MTases"/>
    <property type="match status" value="1"/>
</dbReference>
<dbReference type="InterPro" id="IPR029063">
    <property type="entry name" value="SAM-dependent_MTases_sf"/>
</dbReference>
<keyword evidence="6" id="KW-0963">Cytoplasm</keyword>
<comment type="similarity">
    <text evidence="1 6">Belongs to the methyltransferase superfamily. RsmH family.</text>
</comment>
<dbReference type="Pfam" id="PF01795">
    <property type="entry name" value="Methyltransf_5"/>
    <property type="match status" value="1"/>
</dbReference>
<dbReference type="PANTHER" id="PTHR11265">
    <property type="entry name" value="S-ADENOSYL-METHYLTRANSFERASE MRAW"/>
    <property type="match status" value="1"/>
</dbReference>
<proteinExistence type="inferred from homology"/>
<dbReference type="PANTHER" id="PTHR11265:SF0">
    <property type="entry name" value="12S RRNA N4-METHYLCYTIDINE METHYLTRANSFERASE"/>
    <property type="match status" value="1"/>
</dbReference>
<dbReference type="Gene3D" id="3.40.50.150">
    <property type="entry name" value="Vaccinia Virus protein VP39"/>
    <property type="match status" value="1"/>
</dbReference>
<dbReference type="SUPFAM" id="SSF53335">
    <property type="entry name" value="S-adenosyl-L-methionine-dependent methyltransferases"/>
    <property type="match status" value="1"/>
</dbReference>
<dbReference type="InterPro" id="IPR023397">
    <property type="entry name" value="SAM-dep_MeTrfase_MraW_recog"/>
</dbReference>